<dbReference type="UniPathway" id="UPA00138"/>
<evidence type="ECO:0000256" key="6">
    <source>
        <dbReference type="ARBA" id="ARBA00022793"/>
    </source>
</evidence>
<dbReference type="EC" id="4.1.1.49" evidence="3"/>
<dbReference type="Gene3D" id="2.170.8.10">
    <property type="entry name" value="Phosphoenolpyruvate Carboxykinase, domain 2"/>
    <property type="match status" value="1"/>
</dbReference>
<comment type="catalytic activity">
    <reaction evidence="9">
        <text>oxaloacetate + ATP = phosphoenolpyruvate + ADP + CO2</text>
        <dbReference type="Rhea" id="RHEA:18617"/>
        <dbReference type="ChEBI" id="CHEBI:16452"/>
        <dbReference type="ChEBI" id="CHEBI:16526"/>
        <dbReference type="ChEBI" id="CHEBI:30616"/>
        <dbReference type="ChEBI" id="CHEBI:58702"/>
        <dbReference type="ChEBI" id="CHEBI:456216"/>
        <dbReference type="EC" id="4.1.1.49"/>
    </reaction>
</comment>
<dbReference type="GO" id="GO:0006094">
    <property type="term" value="P:gluconeogenesis"/>
    <property type="evidence" value="ECO:0007669"/>
    <property type="project" value="UniProtKB-UniPathway"/>
</dbReference>
<evidence type="ECO:0000256" key="4">
    <source>
        <dbReference type="ARBA" id="ARBA00022432"/>
    </source>
</evidence>
<name>A0A7S0MTU6_9CHLO</name>
<dbReference type="NCBIfam" id="NF006821">
    <property type="entry name" value="PRK09344.1-3"/>
    <property type="match status" value="1"/>
</dbReference>
<dbReference type="NCBIfam" id="TIGR00224">
    <property type="entry name" value="pckA"/>
    <property type="match status" value="1"/>
</dbReference>
<dbReference type="InterPro" id="IPR008210">
    <property type="entry name" value="PEP_carboxykinase_N"/>
</dbReference>
<dbReference type="PANTHER" id="PTHR30031:SF0">
    <property type="entry name" value="PHOSPHOENOLPYRUVATE CARBOXYKINASE (ATP)"/>
    <property type="match status" value="1"/>
</dbReference>
<dbReference type="Gene3D" id="3.90.228.20">
    <property type="match status" value="1"/>
</dbReference>
<dbReference type="HAMAP" id="MF_00453">
    <property type="entry name" value="PEPCK_ATP"/>
    <property type="match status" value="1"/>
</dbReference>
<sequence>MDVDTFIRTRERALDYLNTLEEVFVFDGFAGWEAESRIAVRVICGRAYHALFMHNMLIRPTPQELKAFTPDMTIINAGAFPCNRYATGMTSSTTVAMNLKHRELVILGTQYAGEMKKGVFSMMHYLMPLCGVLSLHAGCNIGTDGDVSLFFGLSGTGKTTLSTDPARRLIGDDEHCWGHAGVFNIEGGCYAKCIDLSPTLEPEIYSAVRFGAVVENVVFTRSTRQVDYADSSLTENTRAAYPIEHIDNAKIPCVGPHPANLILLCCDAFGVLPPVSRLTTAQAMYHFVSGYTAKVAGTEEGVTEPQATFSACFGGAFLIMHPYQYAALLAEKMHRHKTQAWLVNTGWTGGRYGVGHRMKLRHTRAIVDAIHSGALAEQEPINTPVFNLKVPQECPGVPAEVLLPANQWADPVEFMATLTDLGRMFEENFDKFREGGGMVDQSLMHEMLDASPKWRDVA</sequence>
<keyword evidence="6" id="KW-0210">Decarboxylase</keyword>
<proteinExistence type="inferred from homology"/>
<comment type="similarity">
    <text evidence="2">Belongs to the phosphoenolpyruvate carboxykinase (ATP) family.</text>
</comment>
<accession>A0A7S0MTU6</accession>
<evidence type="ECO:0000256" key="5">
    <source>
        <dbReference type="ARBA" id="ARBA00022741"/>
    </source>
</evidence>
<evidence type="ECO:0000256" key="2">
    <source>
        <dbReference type="ARBA" id="ARBA00006052"/>
    </source>
</evidence>
<dbReference type="InterPro" id="IPR001272">
    <property type="entry name" value="PEP_carboxykinase_ATP"/>
</dbReference>
<keyword evidence="5" id="KW-0547">Nucleotide-binding</keyword>
<dbReference type="SUPFAM" id="SSF68923">
    <property type="entry name" value="PEP carboxykinase N-terminal domain"/>
    <property type="match status" value="1"/>
</dbReference>
<gene>
    <name evidence="10" type="ORF">POBO1169_LOCUS747</name>
</gene>
<comment type="pathway">
    <text evidence="1">Carbohydrate biosynthesis; gluconeogenesis.</text>
</comment>
<keyword evidence="8" id="KW-0456">Lyase</keyword>
<keyword evidence="7" id="KW-0067">ATP-binding</keyword>
<dbReference type="InterPro" id="IPR013035">
    <property type="entry name" value="PEP_carboxykinase_C"/>
</dbReference>
<dbReference type="NCBIfam" id="NF006820">
    <property type="entry name" value="PRK09344.1-2"/>
    <property type="match status" value="1"/>
</dbReference>
<dbReference type="GO" id="GO:0004612">
    <property type="term" value="F:phosphoenolpyruvate carboxykinase (ATP) activity"/>
    <property type="evidence" value="ECO:0007669"/>
    <property type="project" value="UniProtKB-EC"/>
</dbReference>
<evidence type="ECO:0000256" key="7">
    <source>
        <dbReference type="ARBA" id="ARBA00022840"/>
    </source>
</evidence>
<dbReference type="PANTHER" id="PTHR30031">
    <property type="entry name" value="PHOSPHOENOLPYRUVATE CARBOXYKINASE ATP"/>
    <property type="match status" value="1"/>
</dbReference>
<dbReference type="EMBL" id="HBFA01001544">
    <property type="protein sequence ID" value="CAD8648817.1"/>
    <property type="molecule type" value="Transcribed_RNA"/>
</dbReference>
<dbReference type="GO" id="GO:0005829">
    <property type="term" value="C:cytosol"/>
    <property type="evidence" value="ECO:0007669"/>
    <property type="project" value="TreeGrafter"/>
</dbReference>
<dbReference type="FunFam" id="2.170.8.10:FF:000001">
    <property type="entry name" value="Phosphoenolpyruvate carboxykinase (ATP)"/>
    <property type="match status" value="1"/>
</dbReference>
<dbReference type="Gene3D" id="3.40.449.10">
    <property type="entry name" value="Phosphoenolpyruvate Carboxykinase, domain 1"/>
    <property type="match status" value="1"/>
</dbReference>
<evidence type="ECO:0000256" key="9">
    <source>
        <dbReference type="ARBA" id="ARBA00047371"/>
    </source>
</evidence>
<dbReference type="CDD" id="cd00484">
    <property type="entry name" value="PEPCK_ATP"/>
    <property type="match status" value="1"/>
</dbReference>
<dbReference type="Pfam" id="PF01293">
    <property type="entry name" value="PEPCK_ATP"/>
    <property type="match status" value="1"/>
</dbReference>
<keyword evidence="4" id="KW-0312">Gluconeogenesis</keyword>
<dbReference type="GO" id="GO:0005524">
    <property type="term" value="F:ATP binding"/>
    <property type="evidence" value="ECO:0007669"/>
    <property type="project" value="UniProtKB-KW"/>
</dbReference>
<dbReference type="SUPFAM" id="SSF53795">
    <property type="entry name" value="PEP carboxykinase-like"/>
    <property type="match status" value="1"/>
</dbReference>
<evidence type="ECO:0000256" key="1">
    <source>
        <dbReference type="ARBA" id="ARBA00004742"/>
    </source>
</evidence>
<protein>
    <recommendedName>
        <fullName evidence="3">phosphoenolpyruvate carboxykinase (ATP)</fullName>
        <ecNumber evidence="3">4.1.1.49</ecNumber>
    </recommendedName>
</protein>
<organism evidence="10">
    <name type="scientific">Pyramimonas obovata</name>
    <dbReference type="NCBI Taxonomy" id="1411642"/>
    <lineage>
        <taxon>Eukaryota</taxon>
        <taxon>Viridiplantae</taxon>
        <taxon>Chlorophyta</taxon>
        <taxon>Pyramimonadophyceae</taxon>
        <taxon>Pyramimonadales</taxon>
        <taxon>Pyramimonadaceae</taxon>
        <taxon>Pyramimonas</taxon>
        <taxon>Pyramimonas incertae sedis</taxon>
    </lineage>
</organism>
<reference evidence="10" key="1">
    <citation type="submission" date="2021-01" db="EMBL/GenBank/DDBJ databases">
        <authorList>
            <person name="Corre E."/>
            <person name="Pelletier E."/>
            <person name="Niang G."/>
            <person name="Scheremetjew M."/>
            <person name="Finn R."/>
            <person name="Kale V."/>
            <person name="Holt S."/>
            <person name="Cochrane G."/>
            <person name="Meng A."/>
            <person name="Brown T."/>
            <person name="Cohen L."/>
        </authorList>
    </citation>
    <scope>NUCLEOTIDE SEQUENCE</scope>
    <source>
        <strain evidence="10">CCMP722</strain>
    </source>
</reference>
<evidence type="ECO:0000313" key="10">
    <source>
        <dbReference type="EMBL" id="CAD8648817.1"/>
    </source>
</evidence>
<dbReference type="AlphaFoldDB" id="A0A7S0MTU6"/>
<evidence type="ECO:0000256" key="3">
    <source>
        <dbReference type="ARBA" id="ARBA00012363"/>
    </source>
</evidence>
<evidence type="ECO:0000256" key="8">
    <source>
        <dbReference type="ARBA" id="ARBA00023239"/>
    </source>
</evidence>
<dbReference type="PIRSF" id="PIRSF006294">
    <property type="entry name" value="PEP_crbxkin"/>
    <property type="match status" value="1"/>
</dbReference>